<dbReference type="SUPFAM" id="SSF53335">
    <property type="entry name" value="S-adenosyl-L-methionine-dependent methyltransferases"/>
    <property type="match status" value="1"/>
</dbReference>
<sequence length="338" mass="39570">MKSNSYVECPICRTEVKKDGFIEAYESPFNNQKYELYECPECELQWWEPLRMVPEFYENDVFNLYTSFHEGVRTKIGQNHKAFLKYFPGKIKGKLLDIGCGDGIFLREAQKHGFEVWGIDFDKKSVEVVKKSLGVETVYPMSLEEFCEFAKEKNVKFDVVTFFEVLEHQDKLRNFLEMVKSLLKEGGYIAGSVPNRERLFSEVDWKYFNGDYPPHHFLRFSKGALENTLKLVGFSNVEVYKLDFPKEELPAYIEKKVFGSGIDRLKVILKGKALQNQKLANAVKVEDMDKINPSPYYRILKLLKGFRNKLLFPMTLAYSYKLKGRGIYLYFQARLRNV</sequence>
<gene>
    <name evidence="1" type="ORF">SAMN06269117_11034</name>
</gene>
<dbReference type="AlphaFoldDB" id="A0A521C751"/>
<dbReference type="GO" id="GO:0008168">
    <property type="term" value="F:methyltransferase activity"/>
    <property type="evidence" value="ECO:0007669"/>
    <property type="project" value="UniProtKB-KW"/>
</dbReference>
<dbReference type="Gene3D" id="3.40.50.150">
    <property type="entry name" value="Vaccinia Virus protein VP39"/>
    <property type="match status" value="1"/>
</dbReference>
<reference evidence="1 2" key="1">
    <citation type="submission" date="2017-05" db="EMBL/GenBank/DDBJ databases">
        <authorList>
            <person name="Varghese N."/>
            <person name="Submissions S."/>
        </authorList>
    </citation>
    <scope>NUCLEOTIDE SEQUENCE [LARGE SCALE GENOMIC DNA]</scope>
    <source>
        <strain evidence="1 2">DSM 16304</strain>
    </source>
</reference>
<keyword evidence="1" id="KW-0808">Transferase</keyword>
<dbReference type="OrthoDB" id="9791837at2"/>
<protein>
    <submittedName>
        <fullName evidence="1">Methyltransferase domain-containing protein</fullName>
    </submittedName>
</protein>
<dbReference type="Pfam" id="PF13489">
    <property type="entry name" value="Methyltransf_23"/>
    <property type="match status" value="1"/>
</dbReference>
<name>A0A521C751_9BACT</name>
<keyword evidence="2" id="KW-1185">Reference proteome</keyword>
<dbReference type="EMBL" id="FXTM01000010">
    <property type="protein sequence ID" value="SMO55234.1"/>
    <property type="molecule type" value="Genomic_DNA"/>
</dbReference>
<evidence type="ECO:0000313" key="1">
    <source>
        <dbReference type="EMBL" id="SMO55234.1"/>
    </source>
</evidence>
<dbReference type="InterPro" id="IPR029063">
    <property type="entry name" value="SAM-dependent_MTases_sf"/>
</dbReference>
<organism evidence="1 2">
    <name type="scientific">Balnearium lithotrophicum</name>
    <dbReference type="NCBI Taxonomy" id="223788"/>
    <lineage>
        <taxon>Bacteria</taxon>
        <taxon>Pseudomonadati</taxon>
        <taxon>Aquificota</taxon>
        <taxon>Aquificia</taxon>
        <taxon>Desulfurobacteriales</taxon>
        <taxon>Desulfurobacteriaceae</taxon>
        <taxon>Balnearium</taxon>
    </lineage>
</organism>
<dbReference type="CDD" id="cd02440">
    <property type="entry name" value="AdoMet_MTases"/>
    <property type="match status" value="1"/>
</dbReference>
<dbReference type="PANTHER" id="PTHR43861:SF6">
    <property type="entry name" value="METHYLTRANSFERASE TYPE 11"/>
    <property type="match status" value="1"/>
</dbReference>
<dbReference type="RefSeq" id="WP_142935253.1">
    <property type="nucleotide sequence ID" value="NZ_FXTM01000010.1"/>
</dbReference>
<dbReference type="Proteomes" id="UP000317315">
    <property type="component" value="Unassembled WGS sequence"/>
</dbReference>
<proteinExistence type="predicted"/>
<evidence type="ECO:0000313" key="2">
    <source>
        <dbReference type="Proteomes" id="UP000317315"/>
    </source>
</evidence>
<dbReference type="PANTHER" id="PTHR43861">
    <property type="entry name" value="TRANS-ACONITATE 2-METHYLTRANSFERASE-RELATED"/>
    <property type="match status" value="1"/>
</dbReference>
<dbReference type="GO" id="GO:0032259">
    <property type="term" value="P:methylation"/>
    <property type="evidence" value="ECO:0007669"/>
    <property type="project" value="UniProtKB-KW"/>
</dbReference>
<accession>A0A521C751</accession>
<keyword evidence="1" id="KW-0489">Methyltransferase</keyword>